<comment type="caution">
    <text evidence="1">The sequence shown here is derived from an EMBL/GenBank/DDBJ whole genome shotgun (WGS) entry which is preliminary data.</text>
</comment>
<evidence type="ECO:0000313" key="1">
    <source>
        <dbReference type="EMBL" id="MCL1140225.1"/>
    </source>
</evidence>
<sequence length="64" mass="7265">MKDLDQTELESNRPGIDVLDGINYCLEAFYNETLKSTDDFAVNGLKFQEIIGVLLLAKDDIERN</sequence>
<name>A0A9X2CIW3_9GAMM</name>
<accession>A0A9X2CIW3</accession>
<keyword evidence="2" id="KW-1185">Reference proteome</keyword>
<organism evidence="1 2">
    <name type="scientific">Shewanella pneumatophori</name>
    <dbReference type="NCBI Taxonomy" id="314092"/>
    <lineage>
        <taxon>Bacteria</taxon>
        <taxon>Pseudomonadati</taxon>
        <taxon>Pseudomonadota</taxon>
        <taxon>Gammaproteobacteria</taxon>
        <taxon>Alteromonadales</taxon>
        <taxon>Shewanellaceae</taxon>
        <taxon>Shewanella</taxon>
    </lineage>
</organism>
<dbReference type="AlphaFoldDB" id="A0A9X2CIW3"/>
<gene>
    <name evidence="1" type="ORF">L2740_16930</name>
</gene>
<dbReference type="RefSeq" id="WP_248951262.1">
    <property type="nucleotide sequence ID" value="NZ_JAKILB010000012.1"/>
</dbReference>
<proteinExistence type="predicted"/>
<reference evidence="1" key="1">
    <citation type="submission" date="2022-01" db="EMBL/GenBank/DDBJ databases">
        <title>Whole genome-based taxonomy of the Shewanellaceae.</title>
        <authorList>
            <person name="Martin-Rodriguez A.J."/>
        </authorList>
    </citation>
    <scope>NUCLEOTIDE SEQUENCE</scope>
    <source>
        <strain evidence="1">KCTC 23973</strain>
    </source>
</reference>
<dbReference type="EMBL" id="JAKILB010000012">
    <property type="protein sequence ID" value="MCL1140225.1"/>
    <property type="molecule type" value="Genomic_DNA"/>
</dbReference>
<dbReference type="Proteomes" id="UP001139293">
    <property type="component" value="Unassembled WGS sequence"/>
</dbReference>
<protein>
    <submittedName>
        <fullName evidence="1">Uncharacterized protein</fullName>
    </submittedName>
</protein>
<evidence type="ECO:0000313" key="2">
    <source>
        <dbReference type="Proteomes" id="UP001139293"/>
    </source>
</evidence>